<dbReference type="InterPro" id="IPR002986">
    <property type="entry name" value="DAP_deCOOHase_LysA"/>
</dbReference>
<evidence type="ECO:0000256" key="3">
    <source>
        <dbReference type="ARBA" id="ARBA00022898"/>
    </source>
</evidence>
<dbReference type="GO" id="GO:0008836">
    <property type="term" value="F:diaminopimelate decarboxylase activity"/>
    <property type="evidence" value="ECO:0007669"/>
    <property type="project" value="InterPro"/>
</dbReference>
<organism evidence="6 7">
    <name type="scientific">Aminipila butyrica</name>
    <dbReference type="NCBI Taxonomy" id="433296"/>
    <lineage>
        <taxon>Bacteria</taxon>
        <taxon>Bacillati</taxon>
        <taxon>Bacillota</taxon>
        <taxon>Clostridia</taxon>
        <taxon>Peptostreptococcales</taxon>
        <taxon>Anaerovoracaceae</taxon>
        <taxon>Aminipila</taxon>
    </lineage>
</organism>
<dbReference type="AlphaFoldDB" id="A0A858BVN5"/>
<dbReference type="PANTHER" id="PTHR43727">
    <property type="entry name" value="DIAMINOPIMELATE DECARBOXYLASE"/>
    <property type="match status" value="1"/>
</dbReference>
<dbReference type="Proteomes" id="UP000466848">
    <property type="component" value="Chromosome"/>
</dbReference>
<comment type="cofactor">
    <cofactor evidence="1">
        <name>pyridoxal 5'-phosphate</name>
        <dbReference type="ChEBI" id="CHEBI:597326"/>
    </cofactor>
</comment>
<keyword evidence="2" id="KW-0210">Decarboxylase</keyword>
<dbReference type="PRINTS" id="PR01181">
    <property type="entry name" value="DAPDCRBXLASE"/>
</dbReference>
<sequence length="444" mass="49509">MNIFENKIFKVEDEHLYFDGRDLTKLSEVYGSPLYIFSERELRKNVNEVIVAFRTAYAKTSIHYAAQCESTLANLQVIRDAGCNLQVNSGGELFKGLQAGFEGRQIIFTGACKTATELELAIRSCVKAINVDSIYELTRIAEIAQELDMPVNIALMVAPDSSYYGQDSRGENIPESEFGITFEQLRTAIRMSQKNKQHIRLRGYHLQLQKGLDKPEDARGAFAAMLETAVKMYQLTGFIPRTLNLGGGMSPEDLEEIACKVAEELSMEKVKTWAGDPLQDFFQGVELIIEPGKKIAASAGILLTSVVNEKYRKNLNENWLVLDEGFEGMGSGRPQKKRLEHGQLLCANKITEKHGMPYRISGLAAETSGGAWLPNSMTAGDLVAFMDAGAYNNSCLPSFNGRPRPGVVMIKKNDTVKEIKRPQRYEDLLEGEEPFREPLNLCVI</sequence>
<dbReference type="Gene3D" id="2.40.37.10">
    <property type="entry name" value="Lyase, Ornithine Decarboxylase, Chain A, domain 1"/>
    <property type="match status" value="1"/>
</dbReference>
<keyword evidence="3" id="KW-0663">Pyridoxal phosphate</keyword>
<dbReference type="InterPro" id="IPR009006">
    <property type="entry name" value="Ala_racemase/Decarboxylase_C"/>
</dbReference>
<dbReference type="EMBL" id="CP048649">
    <property type="protein sequence ID" value="QIB69647.1"/>
    <property type="molecule type" value="Genomic_DNA"/>
</dbReference>
<evidence type="ECO:0000313" key="7">
    <source>
        <dbReference type="Proteomes" id="UP000466848"/>
    </source>
</evidence>
<dbReference type="InterPro" id="IPR000183">
    <property type="entry name" value="Orn/DAP/Arg_de-COase"/>
</dbReference>
<dbReference type="SUPFAM" id="SSF50621">
    <property type="entry name" value="Alanine racemase C-terminal domain-like"/>
    <property type="match status" value="1"/>
</dbReference>
<feature type="domain" description="Orn/DAP/Arg decarboxylase 2 N-terminal" evidence="5">
    <location>
        <begin position="45"/>
        <end position="297"/>
    </location>
</feature>
<keyword evidence="7" id="KW-1185">Reference proteome</keyword>
<gene>
    <name evidence="6" type="ORF">Ami103574_10075</name>
</gene>
<dbReference type="KEGG" id="abut:Ami103574_10075"/>
<evidence type="ECO:0000259" key="5">
    <source>
        <dbReference type="Pfam" id="PF02784"/>
    </source>
</evidence>
<evidence type="ECO:0000256" key="1">
    <source>
        <dbReference type="ARBA" id="ARBA00001933"/>
    </source>
</evidence>
<dbReference type="SUPFAM" id="SSF51419">
    <property type="entry name" value="PLP-binding barrel"/>
    <property type="match status" value="1"/>
</dbReference>
<accession>A0A858BVN5</accession>
<dbReference type="PANTHER" id="PTHR43727:SF2">
    <property type="entry name" value="GROUP IV DECARBOXYLASE"/>
    <property type="match status" value="1"/>
</dbReference>
<dbReference type="RefSeq" id="WP_163066887.1">
    <property type="nucleotide sequence ID" value="NZ_CP048649.1"/>
</dbReference>
<name>A0A858BVN5_9FIRM</name>
<evidence type="ECO:0000313" key="6">
    <source>
        <dbReference type="EMBL" id="QIB69647.1"/>
    </source>
</evidence>
<dbReference type="Gene3D" id="3.20.20.10">
    <property type="entry name" value="Alanine racemase"/>
    <property type="match status" value="1"/>
</dbReference>
<evidence type="ECO:0000256" key="2">
    <source>
        <dbReference type="ARBA" id="ARBA00022793"/>
    </source>
</evidence>
<dbReference type="PRINTS" id="PR01179">
    <property type="entry name" value="ODADCRBXLASE"/>
</dbReference>
<dbReference type="InterPro" id="IPR022644">
    <property type="entry name" value="De-COase2_N"/>
</dbReference>
<keyword evidence="4" id="KW-0456">Lyase</keyword>
<protein>
    <recommendedName>
        <fullName evidence="5">Orn/DAP/Arg decarboxylase 2 N-terminal domain-containing protein</fullName>
    </recommendedName>
</protein>
<evidence type="ECO:0000256" key="4">
    <source>
        <dbReference type="ARBA" id="ARBA00023239"/>
    </source>
</evidence>
<dbReference type="Pfam" id="PF02784">
    <property type="entry name" value="Orn_Arg_deC_N"/>
    <property type="match status" value="1"/>
</dbReference>
<dbReference type="InterPro" id="IPR029066">
    <property type="entry name" value="PLP-binding_barrel"/>
</dbReference>
<proteinExistence type="predicted"/>
<reference evidence="6 7" key="1">
    <citation type="submission" date="2020-02" db="EMBL/GenBank/DDBJ databases">
        <authorList>
            <person name="Kim Y.B."/>
            <person name="Roh S.W."/>
        </authorList>
    </citation>
    <scope>NUCLEOTIDE SEQUENCE [LARGE SCALE GENOMIC DNA]</scope>
    <source>
        <strain evidence="6 7">DSM 103574</strain>
    </source>
</reference>
<dbReference type="GO" id="GO:0009089">
    <property type="term" value="P:lysine biosynthetic process via diaminopimelate"/>
    <property type="evidence" value="ECO:0007669"/>
    <property type="project" value="InterPro"/>
</dbReference>